<organism evidence="2">
    <name type="scientific">Arundo donax</name>
    <name type="common">Giant reed</name>
    <name type="synonym">Donax arundinaceus</name>
    <dbReference type="NCBI Taxonomy" id="35708"/>
    <lineage>
        <taxon>Eukaryota</taxon>
        <taxon>Viridiplantae</taxon>
        <taxon>Streptophyta</taxon>
        <taxon>Embryophyta</taxon>
        <taxon>Tracheophyta</taxon>
        <taxon>Spermatophyta</taxon>
        <taxon>Magnoliopsida</taxon>
        <taxon>Liliopsida</taxon>
        <taxon>Poales</taxon>
        <taxon>Poaceae</taxon>
        <taxon>PACMAD clade</taxon>
        <taxon>Arundinoideae</taxon>
        <taxon>Arundineae</taxon>
        <taxon>Arundo</taxon>
    </lineage>
</organism>
<sequence length="60" mass="6692">MLYCSGHSSSIRWSLISQLVCLSTCLLMVVSITMRCLLFSVAGYCFFSISLSNGYEILRS</sequence>
<accession>A0A0A9FCL9</accession>
<reference evidence="2" key="1">
    <citation type="submission" date="2014-09" db="EMBL/GenBank/DDBJ databases">
        <authorList>
            <person name="Magalhaes I.L.F."/>
            <person name="Oliveira U."/>
            <person name="Santos F.R."/>
            <person name="Vidigal T.H.D.A."/>
            <person name="Brescovit A.D."/>
            <person name="Santos A.J."/>
        </authorList>
    </citation>
    <scope>NUCLEOTIDE SEQUENCE</scope>
    <source>
        <tissue evidence="2">Shoot tissue taken approximately 20 cm above the soil surface</tissue>
    </source>
</reference>
<dbReference type="AlphaFoldDB" id="A0A0A9FCL9"/>
<feature type="transmembrane region" description="Helical" evidence="1">
    <location>
        <begin position="38"/>
        <end position="58"/>
    </location>
</feature>
<keyword evidence="1" id="KW-1133">Transmembrane helix</keyword>
<keyword evidence="1" id="KW-0812">Transmembrane</keyword>
<evidence type="ECO:0000313" key="2">
    <source>
        <dbReference type="EMBL" id="JAE10077.1"/>
    </source>
</evidence>
<dbReference type="EMBL" id="GBRH01187819">
    <property type="protein sequence ID" value="JAE10077.1"/>
    <property type="molecule type" value="Transcribed_RNA"/>
</dbReference>
<evidence type="ECO:0000256" key="1">
    <source>
        <dbReference type="SAM" id="Phobius"/>
    </source>
</evidence>
<name>A0A0A9FCL9_ARUDO</name>
<keyword evidence="1" id="KW-0472">Membrane</keyword>
<reference evidence="2" key="2">
    <citation type="journal article" date="2015" name="Data Brief">
        <title>Shoot transcriptome of the giant reed, Arundo donax.</title>
        <authorList>
            <person name="Barrero R.A."/>
            <person name="Guerrero F.D."/>
            <person name="Moolhuijzen P."/>
            <person name="Goolsby J.A."/>
            <person name="Tidwell J."/>
            <person name="Bellgard S.E."/>
            <person name="Bellgard M.I."/>
        </authorList>
    </citation>
    <scope>NUCLEOTIDE SEQUENCE</scope>
    <source>
        <tissue evidence="2">Shoot tissue taken approximately 20 cm above the soil surface</tissue>
    </source>
</reference>
<feature type="transmembrane region" description="Helical" evidence="1">
    <location>
        <begin position="12"/>
        <end position="32"/>
    </location>
</feature>
<proteinExistence type="predicted"/>
<protein>
    <submittedName>
        <fullName evidence="2">Uncharacterized protein</fullName>
    </submittedName>
</protein>